<keyword evidence="2" id="KW-1003">Cell membrane</keyword>
<dbReference type="PANTHER" id="PTHR46382:SF1">
    <property type="entry name" value="PHOSPHATIDATE CYTIDYLYLTRANSFERASE"/>
    <property type="match status" value="1"/>
</dbReference>
<evidence type="ECO:0000256" key="6">
    <source>
        <dbReference type="ARBA" id="ARBA00022695"/>
    </source>
</evidence>
<evidence type="ECO:0000256" key="8">
    <source>
        <dbReference type="ARBA" id="ARBA00023098"/>
    </source>
</evidence>
<reference evidence="14" key="1">
    <citation type="submission" date="2021-12" db="EMBL/GenBank/DDBJ databases">
        <title>Prjna785345.</title>
        <authorList>
            <person name="Rujirawat T."/>
            <person name="Krajaejun T."/>
        </authorList>
    </citation>
    <scope>NUCLEOTIDE SEQUENCE</scope>
    <source>
        <strain evidence="14">Pi057C3</strain>
    </source>
</reference>
<feature type="transmembrane region" description="Helical" evidence="13">
    <location>
        <begin position="254"/>
        <end position="276"/>
    </location>
</feature>
<dbReference type="GO" id="GO:0016024">
    <property type="term" value="P:CDP-diacylglycerol biosynthetic process"/>
    <property type="evidence" value="ECO:0007669"/>
    <property type="project" value="TreeGrafter"/>
</dbReference>
<feature type="transmembrane region" description="Helical" evidence="13">
    <location>
        <begin position="350"/>
        <end position="374"/>
    </location>
</feature>
<keyword evidence="3" id="KW-0444">Lipid biosynthesis</keyword>
<feature type="transmembrane region" description="Helical" evidence="13">
    <location>
        <begin position="190"/>
        <end position="213"/>
    </location>
</feature>
<evidence type="ECO:0000256" key="11">
    <source>
        <dbReference type="ARBA" id="ARBA00023264"/>
    </source>
</evidence>
<accession>A0AAD5LJV5</accession>
<feature type="transmembrane region" description="Helical" evidence="13">
    <location>
        <begin position="288"/>
        <end position="305"/>
    </location>
</feature>
<evidence type="ECO:0000313" key="14">
    <source>
        <dbReference type="EMBL" id="KAJ0403862.1"/>
    </source>
</evidence>
<dbReference type="EMBL" id="JAKCXM010000073">
    <property type="protein sequence ID" value="KAJ0403862.1"/>
    <property type="molecule type" value="Genomic_DNA"/>
</dbReference>
<evidence type="ECO:0000256" key="1">
    <source>
        <dbReference type="ARBA" id="ARBA00004651"/>
    </source>
</evidence>
<keyword evidence="10" id="KW-0594">Phospholipid biosynthesis</keyword>
<name>A0AAD5LJV5_PYTIN</name>
<evidence type="ECO:0000256" key="12">
    <source>
        <dbReference type="SAM" id="MobiDB-lite"/>
    </source>
</evidence>
<evidence type="ECO:0000256" key="13">
    <source>
        <dbReference type="SAM" id="Phobius"/>
    </source>
</evidence>
<evidence type="ECO:0000256" key="3">
    <source>
        <dbReference type="ARBA" id="ARBA00022516"/>
    </source>
</evidence>
<evidence type="ECO:0000256" key="2">
    <source>
        <dbReference type="ARBA" id="ARBA00022475"/>
    </source>
</evidence>
<evidence type="ECO:0000256" key="4">
    <source>
        <dbReference type="ARBA" id="ARBA00022679"/>
    </source>
</evidence>
<dbReference type="GO" id="GO:0004605">
    <property type="term" value="F:phosphatidate cytidylyltransferase activity"/>
    <property type="evidence" value="ECO:0007669"/>
    <property type="project" value="TreeGrafter"/>
</dbReference>
<protein>
    <recommendedName>
        <fullName evidence="16">Transmembrane protein</fullName>
    </recommendedName>
</protein>
<comment type="subcellular location">
    <subcellularLocation>
        <location evidence="1">Cell membrane</location>
        <topology evidence="1">Multi-pass membrane protein</topology>
    </subcellularLocation>
</comment>
<keyword evidence="11" id="KW-1208">Phospholipid metabolism</keyword>
<sequence length="491" mass="53317">MARSCERSTRARVGGSVEPQEPAQDGVYYGVESPSPSSLRSIQILVERGPEVQCATTQATTTSASDLPRWKCHRRSRISALCYSLLSAVWTLGVVVTPPTVLALLLHFSEQYVLVTICSVFVAFGAAEIVWSSHRLRSHLLQPFQEEQPTAVSLRRRDDLQQQEMPSQDETTDSDFAIARIVRRYRGGCSYVAAGVLAAVASSAIVLVVVAVGDSMIKERASAPSAWRVVLFTVGLGSFSAFFCAALTPTPSDAVVLLVFQIVFIVAGLNSFLANYEHLVDEPELLDPLYVLLVGFCAIIVWRIVSSERVLDTLCMAMLDTAGLVYLVAPLMAYVDILSDPHIHHHRFKIITFFVVVAAGDLGQRLYASLKVLCPSAMLSCRHSVSKQAHPSMEWEAVALSLALGAAAFAVITTAVVPDAKLSAVDAVIFAAVVCITQVCRLALDTFRAVASEARGHPVWVPRLLRGINSYLLAGIVFHPYVKSLNAGHEH</sequence>
<feature type="transmembrane region" description="Helical" evidence="13">
    <location>
        <begin position="225"/>
        <end position="247"/>
    </location>
</feature>
<feature type="transmembrane region" description="Helical" evidence="13">
    <location>
        <begin position="395"/>
        <end position="417"/>
    </location>
</feature>
<evidence type="ECO:0000256" key="10">
    <source>
        <dbReference type="ARBA" id="ARBA00023209"/>
    </source>
</evidence>
<keyword evidence="9 13" id="KW-0472">Membrane</keyword>
<evidence type="ECO:0008006" key="16">
    <source>
        <dbReference type="Google" id="ProtNLM"/>
    </source>
</evidence>
<keyword evidence="6" id="KW-0548">Nucleotidyltransferase</keyword>
<organism evidence="14 15">
    <name type="scientific">Pythium insidiosum</name>
    <name type="common">Pythiosis disease agent</name>
    <dbReference type="NCBI Taxonomy" id="114742"/>
    <lineage>
        <taxon>Eukaryota</taxon>
        <taxon>Sar</taxon>
        <taxon>Stramenopiles</taxon>
        <taxon>Oomycota</taxon>
        <taxon>Peronosporomycetes</taxon>
        <taxon>Pythiales</taxon>
        <taxon>Pythiaceae</taxon>
        <taxon>Pythium</taxon>
    </lineage>
</organism>
<feature type="transmembrane region" description="Helical" evidence="13">
    <location>
        <begin position="317"/>
        <end position="338"/>
    </location>
</feature>
<keyword evidence="7 13" id="KW-1133">Transmembrane helix</keyword>
<evidence type="ECO:0000256" key="7">
    <source>
        <dbReference type="ARBA" id="ARBA00022989"/>
    </source>
</evidence>
<proteinExistence type="predicted"/>
<evidence type="ECO:0000256" key="5">
    <source>
        <dbReference type="ARBA" id="ARBA00022692"/>
    </source>
</evidence>
<feature type="transmembrane region" description="Helical" evidence="13">
    <location>
        <begin position="423"/>
        <end position="444"/>
    </location>
</feature>
<feature type="transmembrane region" description="Helical" evidence="13">
    <location>
        <begin position="112"/>
        <end position="131"/>
    </location>
</feature>
<evidence type="ECO:0000256" key="9">
    <source>
        <dbReference type="ARBA" id="ARBA00023136"/>
    </source>
</evidence>
<evidence type="ECO:0000313" key="15">
    <source>
        <dbReference type="Proteomes" id="UP001209570"/>
    </source>
</evidence>
<dbReference type="Proteomes" id="UP001209570">
    <property type="component" value="Unassembled WGS sequence"/>
</dbReference>
<dbReference type="GO" id="GO:0005886">
    <property type="term" value="C:plasma membrane"/>
    <property type="evidence" value="ECO:0007669"/>
    <property type="project" value="UniProtKB-SubCell"/>
</dbReference>
<comment type="caution">
    <text evidence="14">The sequence shown here is derived from an EMBL/GenBank/DDBJ whole genome shotgun (WGS) entry which is preliminary data.</text>
</comment>
<keyword evidence="4" id="KW-0808">Transferase</keyword>
<keyword evidence="15" id="KW-1185">Reference proteome</keyword>
<feature type="region of interest" description="Disordered" evidence="12">
    <location>
        <begin position="1"/>
        <end position="27"/>
    </location>
</feature>
<keyword evidence="8" id="KW-0443">Lipid metabolism</keyword>
<dbReference type="AlphaFoldDB" id="A0AAD5LJV5"/>
<gene>
    <name evidence="14" type="ORF">P43SY_004835</name>
</gene>
<keyword evidence="5 13" id="KW-0812">Transmembrane</keyword>
<feature type="transmembrane region" description="Helical" evidence="13">
    <location>
        <begin position="80"/>
        <end position="106"/>
    </location>
</feature>
<dbReference type="PANTHER" id="PTHR46382">
    <property type="entry name" value="PHOSPHATIDATE CYTIDYLYLTRANSFERASE"/>
    <property type="match status" value="1"/>
</dbReference>